<evidence type="ECO:0000259" key="1">
    <source>
        <dbReference type="Pfam" id="PF06075"/>
    </source>
</evidence>
<comment type="caution">
    <text evidence="2">The sequence shown here is derived from an EMBL/GenBank/DDBJ whole genome shotgun (WGS) entry which is preliminary data.</text>
</comment>
<organism evidence="2 3">
    <name type="scientific">Parasponia andersonii</name>
    <name type="common">Sponia andersonii</name>
    <dbReference type="NCBI Taxonomy" id="3476"/>
    <lineage>
        <taxon>Eukaryota</taxon>
        <taxon>Viridiplantae</taxon>
        <taxon>Streptophyta</taxon>
        <taxon>Embryophyta</taxon>
        <taxon>Tracheophyta</taxon>
        <taxon>Spermatophyta</taxon>
        <taxon>Magnoliopsida</taxon>
        <taxon>eudicotyledons</taxon>
        <taxon>Gunneridae</taxon>
        <taxon>Pentapetalae</taxon>
        <taxon>rosids</taxon>
        <taxon>fabids</taxon>
        <taxon>Rosales</taxon>
        <taxon>Cannabaceae</taxon>
        <taxon>Parasponia</taxon>
    </lineage>
</organism>
<feature type="domain" description="DUF936" evidence="1">
    <location>
        <begin position="36"/>
        <end position="68"/>
    </location>
</feature>
<reference evidence="3" key="1">
    <citation type="submission" date="2016-06" db="EMBL/GenBank/DDBJ databases">
        <title>Parallel loss of symbiosis genes in relatives of nitrogen-fixing non-legume Parasponia.</title>
        <authorList>
            <person name="Van Velzen R."/>
            <person name="Holmer R."/>
            <person name="Bu F."/>
            <person name="Rutten L."/>
            <person name="Van Zeijl A."/>
            <person name="Liu W."/>
            <person name="Santuari L."/>
            <person name="Cao Q."/>
            <person name="Sharma T."/>
            <person name="Shen D."/>
            <person name="Roswanjaya Y."/>
            <person name="Wardhani T."/>
            <person name="Kalhor M.S."/>
            <person name="Jansen J."/>
            <person name="Van den Hoogen J."/>
            <person name="Gungor B."/>
            <person name="Hartog M."/>
            <person name="Hontelez J."/>
            <person name="Verver J."/>
            <person name="Yang W.-C."/>
            <person name="Schijlen E."/>
            <person name="Repin R."/>
            <person name="Schilthuizen M."/>
            <person name="Schranz E."/>
            <person name="Heidstra R."/>
            <person name="Miyata K."/>
            <person name="Fedorova E."/>
            <person name="Kohlen W."/>
            <person name="Bisseling T."/>
            <person name="Smit S."/>
            <person name="Geurts R."/>
        </authorList>
    </citation>
    <scope>NUCLEOTIDE SEQUENCE [LARGE SCALE GENOMIC DNA]</scope>
    <source>
        <strain evidence="3">cv. WU1-14</strain>
    </source>
</reference>
<dbReference type="OrthoDB" id="10505092at2759"/>
<dbReference type="EMBL" id="JXTB01000028">
    <property type="protein sequence ID" value="PON74522.1"/>
    <property type="molecule type" value="Genomic_DNA"/>
</dbReference>
<dbReference type="Proteomes" id="UP000237105">
    <property type="component" value="Unassembled WGS sequence"/>
</dbReference>
<sequence length="68" mass="7674">MADEATARLFFRSSRSDLRSLKPTAMTMTIHGGAEHDLDFVYNDEIRLGQFVYVTRLNSATLVPILRG</sequence>
<protein>
    <recommendedName>
        <fullName evidence="1">DUF936 domain-containing protein</fullName>
    </recommendedName>
</protein>
<proteinExistence type="predicted"/>
<dbReference type="Pfam" id="PF06075">
    <property type="entry name" value="DUF936"/>
    <property type="match status" value="1"/>
</dbReference>
<evidence type="ECO:0000313" key="2">
    <source>
        <dbReference type="EMBL" id="PON74522.1"/>
    </source>
</evidence>
<evidence type="ECO:0000313" key="3">
    <source>
        <dbReference type="Proteomes" id="UP000237105"/>
    </source>
</evidence>
<keyword evidence="3" id="KW-1185">Reference proteome</keyword>
<dbReference type="AlphaFoldDB" id="A0A2P5DMK9"/>
<gene>
    <name evidence="2" type="ORF">PanWU01x14_049290</name>
</gene>
<name>A0A2P5DMK9_PARAD</name>
<accession>A0A2P5DMK9</accession>
<dbReference type="InterPro" id="IPR048297">
    <property type="entry name" value="DUF936_dom_pln"/>
</dbReference>